<keyword evidence="6" id="KW-1185">Reference proteome</keyword>
<dbReference type="GO" id="GO:0003723">
    <property type="term" value="F:RNA binding"/>
    <property type="evidence" value="ECO:0007669"/>
    <property type="project" value="TreeGrafter"/>
</dbReference>
<dbReference type="AlphaFoldDB" id="A0A090M4P2"/>
<dbReference type="InParanoid" id="A0A090M4P2"/>
<comment type="similarity">
    <text evidence="1">Belongs to the eukaryotic ribosomal protein eL6 family.</text>
</comment>
<evidence type="ECO:0000313" key="5">
    <source>
        <dbReference type="EMBL" id="OUS48751.1"/>
    </source>
</evidence>
<name>A0A090M4P2_OSTTA</name>
<dbReference type="GO" id="GO:0002181">
    <property type="term" value="P:cytoplasmic translation"/>
    <property type="evidence" value="ECO:0007669"/>
    <property type="project" value="TreeGrafter"/>
</dbReference>
<dbReference type="GO" id="GO:0003735">
    <property type="term" value="F:structural constituent of ribosome"/>
    <property type="evidence" value="ECO:0007669"/>
    <property type="project" value="InterPro"/>
</dbReference>
<evidence type="ECO:0000256" key="2">
    <source>
        <dbReference type="ARBA" id="ARBA00022980"/>
    </source>
</evidence>
<reference evidence="5" key="3">
    <citation type="submission" date="2017-04" db="EMBL/GenBank/DDBJ databases">
        <title>Population genomics of picophytoplankton unveils novel chromosome hypervariability.</title>
        <authorList>
            <consortium name="DOE Joint Genome Institute"/>
            <person name="Blanc-Mathieu R."/>
            <person name="Krasovec M."/>
            <person name="Hebrard M."/>
            <person name="Yau S."/>
            <person name="Desgranges E."/>
            <person name="Martin J."/>
            <person name="Schackwitz W."/>
            <person name="Kuo A."/>
            <person name="Salin G."/>
            <person name="Donnadieu C."/>
            <person name="Desdevises Y."/>
            <person name="Sanchez-Ferandin S."/>
            <person name="Moreau H."/>
            <person name="Rivals E."/>
            <person name="Grigoriev I.V."/>
            <person name="Grimsley N."/>
            <person name="Eyre-Walker A."/>
            <person name="Piganeau G."/>
        </authorList>
    </citation>
    <scope>NUCLEOTIDE SEQUENCE [LARGE SCALE GENOMIC DNA]</scope>
    <source>
        <strain evidence="5">RCC 1115</strain>
    </source>
</reference>
<dbReference type="Proteomes" id="UP000195557">
    <property type="component" value="Unassembled WGS sequence"/>
</dbReference>
<dbReference type="InterPro" id="IPR008991">
    <property type="entry name" value="Translation_prot_SH3-like_sf"/>
</dbReference>
<organism evidence="4 6">
    <name type="scientific">Ostreococcus tauri</name>
    <name type="common">Marine green alga</name>
    <dbReference type="NCBI Taxonomy" id="70448"/>
    <lineage>
        <taxon>Eukaryota</taxon>
        <taxon>Viridiplantae</taxon>
        <taxon>Chlorophyta</taxon>
        <taxon>Mamiellophyceae</taxon>
        <taxon>Mamiellales</taxon>
        <taxon>Bathycoccaceae</taxon>
        <taxon>Ostreococcus</taxon>
    </lineage>
</organism>
<gene>
    <name evidence="5" type="ORF">BE221DRAFT_143703</name>
    <name evidence="4" type="ORF">OT_ostta09g04010</name>
</gene>
<evidence type="ECO:0000313" key="4">
    <source>
        <dbReference type="EMBL" id="CEF99205.1"/>
    </source>
</evidence>
<dbReference type="InterPro" id="IPR041997">
    <property type="entry name" value="Ribosomal_eL6_KOW"/>
</dbReference>
<dbReference type="SUPFAM" id="SSF50104">
    <property type="entry name" value="Translation proteins SH3-like domain"/>
    <property type="match status" value="1"/>
</dbReference>
<reference evidence="4" key="2">
    <citation type="journal article" date="2014" name="BMC Genomics">
        <title>An improved genome of the model marine alga Ostreococcus tauri unfolds by assessing Illumina de novo assemblies.</title>
        <authorList>
            <person name="Blanc-Mathieu R."/>
            <person name="Verhelst B."/>
            <person name="Derelle E."/>
            <person name="Rombauts S."/>
            <person name="Bouget F.Y."/>
            <person name="Carre I."/>
            <person name="Chateau A."/>
            <person name="Eyre-Walker A."/>
            <person name="Grimsley N."/>
            <person name="Moreau H."/>
            <person name="Piegu B."/>
            <person name="Rivals E."/>
            <person name="Schackwitz W."/>
            <person name="Van de Peer Y."/>
            <person name="Piganeau G."/>
        </authorList>
    </citation>
    <scope>NUCLEOTIDE SEQUENCE</scope>
    <source>
        <strain evidence="4">RCC4221</strain>
    </source>
</reference>
<accession>A0A454Y1Z1</accession>
<dbReference type="FunFam" id="2.30.30.30:FF:000014">
    <property type="entry name" value="60S ribosomal protein L6"/>
    <property type="match status" value="1"/>
</dbReference>
<protein>
    <submittedName>
        <fullName evidence="4">Ribosomal protein L2 domain 2</fullName>
    </submittedName>
    <submittedName>
        <fullName evidence="5">Ribosomal protein L6 component of cytosolic 80S ribosome and 60S large subunit</fullName>
    </submittedName>
</protein>
<dbReference type="GO" id="GO:0022625">
    <property type="term" value="C:cytosolic large ribosomal subunit"/>
    <property type="evidence" value="ECO:0007669"/>
    <property type="project" value="TreeGrafter"/>
</dbReference>
<sequence length="178" mass="19820">MAKKKSPKFYPGDDVKKPIKRTVVHNPTKLRASIAPGQILILLAGHFKGKRVVFIKQLASGLLLVAGPYGVNGVPIKRVNQRYVIATSEKVDVSKVDAAKFDDAYFKKPAKERFNKKSEEEFFKAGSEKKELPASYIEDNKKVDAALSAAISATPYLKEYMSTLFTLKSGDKPHEMKF</sequence>
<proteinExistence type="inferred from homology"/>
<dbReference type="InterPro" id="IPR014722">
    <property type="entry name" value="Rib_uL2_dom2"/>
</dbReference>
<dbReference type="EMBL" id="KZ155772">
    <property type="protein sequence ID" value="OUS48751.1"/>
    <property type="molecule type" value="Genomic_DNA"/>
</dbReference>
<evidence type="ECO:0000313" key="6">
    <source>
        <dbReference type="Proteomes" id="UP000009170"/>
    </source>
</evidence>
<accession>A0A1Y5IGS5</accession>
<evidence type="ECO:0000256" key="1">
    <source>
        <dbReference type="ARBA" id="ARBA00010592"/>
    </source>
</evidence>
<dbReference type="Proteomes" id="UP000009170">
    <property type="component" value="Unassembled WGS sequence"/>
</dbReference>
<accession>A0A090M4P2</accession>
<dbReference type="GO" id="GO:0000027">
    <property type="term" value="P:ribosomal large subunit assembly"/>
    <property type="evidence" value="ECO:0007669"/>
    <property type="project" value="TreeGrafter"/>
</dbReference>
<dbReference type="InterPro" id="IPR000915">
    <property type="entry name" value="60S_ribosomal_eL6"/>
</dbReference>
<dbReference type="CDD" id="cd13156">
    <property type="entry name" value="KOW_RPL6"/>
    <property type="match status" value="1"/>
</dbReference>
<reference evidence="4 6" key="1">
    <citation type="journal article" date="2006" name="Proc. Natl. Acad. Sci. U.S.A.">
        <title>Genome analysis of the smallest free-living eukaryote Ostreococcus tauri unveils many unique features.</title>
        <authorList>
            <person name="Derelle E."/>
            <person name="Ferraz C."/>
            <person name="Rombauts S."/>
            <person name="Rouze P."/>
            <person name="Worden A.Z."/>
            <person name="Robbens S."/>
            <person name="Partensky F."/>
            <person name="Degroeve S."/>
            <person name="Echeynie S."/>
            <person name="Cooke R."/>
            <person name="Saeys Y."/>
            <person name="Wuyts J."/>
            <person name="Jabbari K."/>
            <person name="Bowler C."/>
            <person name="Panaud O."/>
            <person name="Piegu B."/>
            <person name="Ball S.G."/>
            <person name="Ral J.-P."/>
            <person name="Bouget F.-Y."/>
            <person name="Piganeau G."/>
            <person name="De Baets B."/>
            <person name="Picard A."/>
            <person name="Delseny M."/>
            <person name="Demaille J."/>
            <person name="Van de Peer Y."/>
            <person name="Moreau H."/>
        </authorList>
    </citation>
    <scope>NUCLEOTIDE SEQUENCE [LARGE SCALE GENOMIC DNA]</scope>
    <source>
        <strain evidence="4 6">OTTH0595</strain>
    </source>
</reference>
<evidence type="ECO:0000256" key="3">
    <source>
        <dbReference type="ARBA" id="ARBA00023274"/>
    </source>
</evidence>
<dbReference type="Gene3D" id="2.30.30.30">
    <property type="match status" value="1"/>
</dbReference>
<dbReference type="OrthoDB" id="2436667at2759"/>
<dbReference type="PANTHER" id="PTHR10715">
    <property type="entry name" value="60S RIBOSOMAL PROTEIN L6"/>
    <property type="match status" value="1"/>
</dbReference>
<keyword evidence="2 4" id="KW-0689">Ribosomal protein</keyword>
<dbReference type="FunCoup" id="A0A090M4P2">
    <property type="interactions" value="1875"/>
</dbReference>
<dbReference type="EMBL" id="CAID01000009">
    <property type="protein sequence ID" value="CEF99205.1"/>
    <property type="molecule type" value="Genomic_DNA"/>
</dbReference>
<dbReference type="PANTHER" id="PTHR10715:SF0">
    <property type="entry name" value="LARGE RIBOSOMAL SUBUNIT PROTEIN EL6"/>
    <property type="match status" value="1"/>
</dbReference>
<keyword evidence="3" id="KW-0687">Ribonucleoprotein</keyword>
<dbReference type="Pfam" id="PF01159">
    <property type="entry name" value="Ribosomal_L6e"/>
    <property type="match status" value="1"/>
</dbReference>
<dbReference type="STRING" id="70448.A0A090M4P2"/>